<protein>
    <submittedName>
        <fullName evidence="2">Uncharacterized protein</fullName>
    </submittedName>
</protein>
<accession>A0AAW2X1R2</accession>
<dbReference type="EMBL" id="JACGWN010000006">
    <property type="protein sequence ID" value="KAL0447763.1"/>
    <property type="molecule type" value="Genomic_DNA"/>
</dbReference>
<sequence>MGIDSGEDNDDIYEKFVDEASAEMGSGEGSSSEYDSDDVVASENDLDEHRQSDDEENEPNSAVFNPGEMYNPSLELGMIFSSKKEFKKAV</sequence>
<dbReference type="AlphaFoldDB" id="A0AAW2X1R2"/>
<feature type="compositionally biased region" description="Acidic residues" evidence="1">
    <location>
        <begin position="1"/>
        <end position="11"/>
    </location>
</feature>
<feature type="compositionally biased region" description="Acidic residues" evidence="1">
    <location>
        <begin position="34"/>
        <end position="46"/>
    </location>
</feature>
<gene>
    <name evidence="2" type="ORF">Slati_1904200</name>
</gene>
<evidence type="ECO:0000313" key="2">
    <source>
        <dbReference type="EMBL" id="KAL0447763.1"/>
    </source>
</evidence>
<comment type="caution">
    <text evidence="2">The sequence shown here is derived from an EMBL/GenBank/DDBJ whole genome shotgun (WGS) entry which is preliminary data.</text>
</comment>
<feature type="compositionally biased region" description="Low complexity" evidence="1">
    <location>
        <begin position="22"/>
        <end position="33"/>
    </location>
</feature>
<evidence type="ECO:0000256" key="1">
    <source>
        <dbReference type="SAM" id="MobiDB-lite"/>
    </source>
</evidence>
<feature type="region of interest" description="Disordered" evidence="1">
    <location>
        <begin position="1"/>
        <end position="69"/>
    </location>
</feature>
<proteinExistence type="predicted"/>
<organism evidence="2">
    <name type="scientific">Sesamum latifolium</name>
    <dbReference type="NCBI Taxonomy" id="2727402"/>
    <lineage>
        <taxon>Eukaryota</taxon>
        <taxon>Viridiplantae</taxon>
        <taxon>Streptophyta</taxon>
        <taxon>Embryophyta</taxon>
        <taxon>Tracheophyta</taxon>
        <taxon>Spermatophyta</taxon>
        <taxon>Magnoliopsida</taxon>
        <taxon>eudicotyledons</taxon>
        <taxon>Gunneridae</taxon>
        <taxon>Pentapetalae</taxon>
        <taxon>asterids</taxon>
        <taxon>lamiids</taxon>
        <taxon>Lamiales</taxon>
        <taxon>Pedaliaceae</taxon>
        <taxon>Sesamum</taxon>
    </lineage>
</organism>
<name>A0AAW2X1R2_9LAMI</name>
<reference evidence="2" key="1">
    <citation type="submission" date="2020-06" db="EMBL/GenBank/DDBJ databases">
        <authorList>
            <person name="Li T."/>
            <person name="Hu X."/>
            <person name="Zhang T."/>
            <person name="Song X."/>
            <person name="Zhang H."/>
            <person name="Dai N."/>
            <person name="Sheng W."/>
            <person name="Hou X."/>
            <person name="Wei L."/>
        </authorList>
    </citation>
    <scope>NUCLEOTIDE SEQUENCE</scope>
    <source>
        <strain evidence="2">KEN1</strain>
        <tissue evidence="2">Leaf</tissue>
    </source>
</reference>
<reference evidence="2" key="2">
    <citation type="journal article" date="2024" name="Plant">
        <title>Genomic evolution and insights into agronomic trait innovations of Sesamum species.</title>
        <authorList>
            <person name="Miao H."/>
            <person name="Wang L."/>
            <person name="Qu L."/>
            <person name="Liu H."/>
            <person name="Sun Y."/>
            <person name="Le M."/>
            <person name="Wang Q."/>
            <person name="Wei S."/>
            <person name="Zheng Y."/>
            <person name="Lin W."/>
            <person name="Duan Y."/>
            <person name="Cao H."/>
            <person name="Xiong S."/>
            <person name="Wang X."/>
            <person name="Wei L."/>
            <person name="Li C."/>
            <person name="Ma Q."/>
            <person name="Ju M."/>
            <person name="Zhao R."/>
            <person name="Li G."/>
            <person name="Mu C."/>
            <person name="Tian Q."/>
            <person name="Mei H."/>
            <person name="Zhang T."/>
            <person name="Gao T."/>
            <person name="Zhang H."/>
        </authorList>
    </citation>
    <scope>NUCLEOTIDE SEQUENCE</scope>
    <source>
        <strain evidence="2">KEN1</strain>
    </source>
</reference>